<comment type="caution">
    <text evidence="1">The sequence shown here is derived from an EMBL/GenBank/DDBJ whole genome shotgun (WGS) entry which is preliminary data.</text>
</comment>
<reference evidence="1" key="1">
    <citation type="journal article" date="2014" name="Front. Microbiol.">
        <title>High frequency of phylogenetically diverse reductive dehalogenase-homologous genes in deep subseafloor sedimentary metagenomes.</title>
        <authorList>
            <person name="Kawai M."/>
            <person name="Futagami T."/>
            <person name="Toyoda A."/>
            <person name="Takaki Y."/>
            <person name="Nishi S."/>
            <person name="Hori S."/>
            <person name="Arai W."/>
            <person name="Tsubouchi T."/>
            <person name="Morono Y."/>
            <person name="Uchiyama I."/>
            <person name="Ito T."/>
            <person name="Fujiyama A."/>
            <person name="Inagaki F."/>
            <person name="Takami H."/>
        </authorList>
    </citation>
    <scope>NUCLEOTIDE SEQUENCE</scope>
    <source>
        <strain evidence="1">Expedition CK06-06</strain>
    </source>
</reference>
<sequence length="60" mass="6575">MKLTKVIEILELNLKEAGRKMHPDTASALGIAVEAVKRLEIMRISLGTDADEILPGETED</sequence>
<dbReference type="AlphaFoldDB" id="X1PYQ9"/>
<dbReference type="EMBL" id="BARW01001590">
    <property type="protein sequence ID" value="GAI61432.1"/>
    <property type="molecule type" value="Genomic_DNA"/>
</dbReference>
<evidence type="ECO:0000313" key="1">
    <source>
        <dbReference type="EMBL" id="GAI61432.1"/>
    </source>
</evidence>
<proteinExistence type="predicted"/>
<gene>
    <name evidence="1" type="ORF">S12H4_04962</name>
</gene>
<name>X1PYQ9_9ZZZZ</name>
<accession>X1PYQ9</accession>
<protein>
    <submittedName>
        <fullName evidence="1">Uncharacterized protein</fullName>
    </submittedName>
</protein>
<organism evidence="1">
    <name type="scientific">marine sediment metagenome</name>
    <dbReference type="NCBI Taxonomy" id="412755"/>
    <lineage>
        <taxon>unclassified sequences</taxon>
        <taxon>metagenomes</taxon>
        <taxon>ecological metagenomes</taxon>
    </lineage>
</organism>